<dbReference type="EMBL" id="CABWKZ010000045">
    <property type="protein sequence ID" value="VXA58054.1"/>
    <property type="molecule type" value="Genomic_DNA"/>
</dbReference>
<dbReference type="Proteomes" id="UP000430404">
    <property type="component" value="Unassembled WGS sequence"/>
</dbReference>
<evidence type="ECO:0000313" key="2">
    <source>
        <dbReference type="Proteomes" id="UP000430404"/>
    </source>
</evidence>
<organism evidence="1 2">
    <name type="scientific">Acinetobacter proteolyticus</name>
    <dbReference type="NCBI Taxonomy" id="1776741"/>
    <lineage>
        <taxon>Bacteria</taxon>
        <taxon>Pseudomonadati</taxon>
        <taxon>Pseudomonadota</taxon>
        <taxon>Gammaproteobacteria</taxon>
        <taxon>Moraxellales</taxon>
        <taxon>Moraxellaceae</taxon>
        <taxon>Acinetobacter</taxon>
    </lineage>
</organism>
<gene>
    <name evidence="1" type="ORF">ACI8B_50539</name>
</gene>
<evidence type="ECO:0000313" key="1">
    <source>
        <dbReference type="EMBL" id="VXA58054.1"/>
    </source>
</evidence>
<dbReference type="AlphaFoldDB" id="A0A653KAX8"/>
<accession>A0A653KAX8</accession>
<name>A0A653KAX8_9GAMM</name>
<protein>
    <submittedName>
        <fullName evidence="1">Uncharacterized protein</fullName>
    </submittedName>
</protein>
<proteinExistence type="predicted"/>
<reference evidence="1 2" key="1">
    <citation type="submission" date="2019-10" db="EMBL/GenBank/DDBJ databases">
        <authorList>
            <person name="Karimi E."/>
        </authorList>
    </citation>
    <scope>NUCLEOTIDE SEQUENCE [LARGE SCALE GENOMIC DNA]</scope>
    <source>
        <strain evidence="1">Acinetobacter sp. 8BE</strain>
    </source>
</reference>
<sequence>MNLATQIKKVNVVAVNHLPSKQAPSFFSSKQCVPHCFNVFINSGIHLP</sequence>